<evidence type="ECO:0000256" key="5">
    <source>
        <dbReference type="ARBA" id="ARBA00023242"/>
    </source>
</evidence>
<reference evidence="10 11" key="1">
    <citation type="submission" date="2015-01" db="EMBL/GenBank/DDBJ databases">
        <title>The Genome Sequence of Exophiala oligosperma CBS72588.</title>
        <authorList>
            <consortium name="The Broad Institute Genomics Platform"/>
            <person name="Cuomo C."/>
            <person name="de Hoog S."/>
            <person name="Gorbushina A."/>
            <person name="Stielow B."/>
            <person name="Teixiera M."/>
            <person name="Abouelleil A."/>
            <person name="Chapman S.B."/>
            <person name="Priest M."/>
            <person name="Young S.K."/>
            <person name="Wortman J."/>
            <person name="Nusbaum C."/>
            <person name="Birren B."/>
        </authorList>
    </citation>
    <scope>NUCLEOTIDE SEQUENCE [LARGE SCALE GENOMIC DNA]</scope>
    <source>
        <strain evidence="10 11">CBS 72588</strain>
    </source>
</reference>
<dbReference type="InterPro" id="IPR004871">
    <property type="entry name" value="RSE1/DDB1/CPSF1_C"/>
</dbReference>
<sequence>MSYIVPIHRPSGVRHAIKLSFLEPGVDTLVIAKANRLEIYEQGAEGLTLLYAKTVFGYITILEKFRPSSSTTDHLFVGTDRYQYFTCSWDSDIKQLHTEQSYVDLADKVLRDSRELDRCHIDPTGRFMTLELYDGVVTVLPFVQPSTKRVKRESASNTVGKLGEPVQVRIEELLTRSSAFLEADPDSKENPKLAILWEDNQENPQLKIRELKYYPGGEQATADLDTLAELNSDQLDKGVSHLIPVAAPYGGFLILGDHAIRFVDRHMNNVITQPLDDNATIWTCWTKIDEQRFLLADDFGRLFFLMIEVSDFEVSSWRLDPVGEASKAACLVYLDEGYVFVGSHSGDSQVVHIEEGGVRVVQTFSNIAPILDFTIMDLGRGSEGSQSLEFSSGQARIVAASGAWQDGTIRSVRSGVGMEELGTIGELAHVTDLWGLNSTGLSEAHDTLLVSFVTETRIFRFDGEASVEEVDELHHLDFTQPTLFATNLPDRKLAQVCEGGLRITDLESSMLTLEWQPLDAAAKITAACANSVHLLVVEGGHTLHVFHTANSDSKPTVSKTLPHDSQISSVTVPDSQSNVCIVSFWQTATVAVLDLHSLEVLYTQSVGTPGRDIPRSVLVANVLPDAAPTLFVAMADGTVLTYSFDTGRNSLAGMTRILLGTEPVFFKKLPKDPESGSGLSNVFASCEQPSLIYSSEGRIVYSAVNAESASRVCDFNSEAYPGAIAIATPNELKLAMIGRERTTQLQTLHIGETVRCLTYGANAKLFAMGCVRRIMESGTEALLSAVKIADEVSFRELDSVELQDRELVECIVSTGSFDTEDTGLGEMFVVGTSILEEDGLGGEDVMRGRIIVYEVNKEKKLKLVTQINLKGACRSLAMCDGKIVAGLVKTVVLYGLVPSSSRGGSSLELSKLATYRTSTNPLSLAVTPATNDAPAQIAVADLMKSLSILQVIPPNPDNFEYSLRETGRHFATLWSSATAVIAENEWLVADMEGNLITLRQGSSSQQQQQDTEGGGADSSSSSSSSRRRLEVTGEFRLGEVVNKIVPISSTPAHVQKESAKGKANGDDNSDPATSSSARTKSGLDKLPRTGPIVTPRAFLATVEGAIYMLATVNPAFVNVMLLLQSALAGRVQAPGYMPWTKFRAWKTEVAEKDEPFRVVDGEMVEQGLSALTDDELEVVLREGGLSDENVHVTVEEARAWSDELRRLY</sequence>
<feature type="domain" description="RSE1/DDB1/CPSF1 first beta-propeller" evidence="8">
    <location>
        <begin position="13"/>
        <end position="365"/>
    </location>
</feature>
<feature type="domain" description="RSE1/DDB1/CPSF1 C-terminal" evidence="7">
    <location>
        <begin position="784"/>
        <end position="1166"/>
    </location>
</feature>
<evidence type="ECO:0000259" key="7">
    <source>
        <dbReference type="Pfam" id="PF03178"/>
    </source>
</evidence>
<dbReference type="VEuPathDB" id="FungiDB:PV06_06451"/>
<dbReference type="Proteomes" id="UP000053342">
    <property type="component" value="Unassembled WGS sequence"/>
</dbReference>
<dbReference type="Gene3D" id="2.130.10.10">
    <property type="entry name" value="YVTN repeat-like/Quinoprotein amine dehydrogenase"/>
    <property type="match status" value="3"/>
</dbReference>
<dbReference type="PANTHER" id="PTHR10644">
    <property type="entry name" value="DNA REPAIR/RNA PROCESSING CPSF FAMILY"/>
    <property type="match status" value="1"/>
</dbReference>
<dbReference type="Pfam" id="PF10433">
    <property type="entry name" value="Beta-prop_RSE1_1st"/>
    <property type="match status" value="1"/>
</dbReference>
<dbReference type="AlphaFoldDB" id="A0A0D2BZU6"/>
<dbReference type="STRING" id="215243.A0A0D2BZU6"/>
<dbReference type="GO" id="GO:0003676">
    <property type="term" value="F:nucleic acid binding"/>
    <property type="evidence" value="ECO:0007669"/>
    <property type="project" value="InterPro"/>
</dbReference>
<dbReference type="Pfam" id="PF03178">
    <property type="entry name" value="CPSF_A"/>
    <property type="match status" value="1"/>
</dbReference>
<dbReference type="OrthoDB" id="433457at2759"/>
<proteinExistence type="inferred from homology"/>
<evidence type="ECO:0000259" key="9">
    <source>
        <dbReference type="Pfam" id="PF23726"/>
    </source>
</evidence>
<dbReference type="HOGENOM" id="CLU_002893_1_1_1"/>
<dbReference type="InterPro" id="IPR011047">
    <property type="entry name" value="Quinoprotein_ADH-like_sf"/>
</dbReference>
<dbReference type="InterPro" id="IPR058543">
    <property type="entry name" value="Beta-prop_RSE1/DDB1/CPSF1_2nd"/>
</dbReference>
<organism evidence="10 11">
    <name type="scientific">Exophiala oligosperma</name>
    <dbReference type="NCBI Taxonomy" id="215243"/>
    <lineage>
        <taxon>Eukaryota</taxon>
        <taxon>Fungi</taxon>
        <taxon>Dikarya</taxon>
        <taxon>Ascomycota</taxon>
        <taxon>Pezizomycotina</taxon>
        <taxon>Eurotiomycetes</taxon>
        <taxon>Chaetothyriomycetidae</taxon>
        <taxon>Chaetothyriales</taxon>
        <taxon>Herpotrichiellaceae</taxon>
        <taxon>Exophiala</taxon>
    </lineage>
</organism>
<feature type="region of interest" description="Disordered" evidence="6">
    <location>
        <begin position="1051"/>
        <end position="1088"/>
    </location>
</feature>
<comment type="subcellular location">
    <subcellularLocation>
        <location evidence="1">Nucleus</location>
    </subcellularLocation>
</comment>
<accession>A0A0D2BZU6</accession>
<feature type="compositionally biased region" description="Polar residues" evidence="6">
    <location>
        <begin position="1070"/>
        <end position="1079"/>
    </location>
</feature>
<evidence type="ECO:0000256" key="2">
    <source>
        <dbReference type="ARBA" id="ARBA00007453"/>
    </source>
</evidence>
<evidence type="ECO:0000256" key="4">
    <source>
        <dbReference type="ARBA" id="ARBA00022664"/>
    </source>
</evidence>
<protein>
    <recommendedName>
        <fullName evidence="3">DNA damage-binding protein 1</fullName>
    </recommendedName>
</protein>
<gene>
    <name evidence="10" type="ORF">PV06_06451</name>
</gene>
<dbReference type="EMBL" id="KN847336">
    <property type="protein sequence ID" value="KIW42957.1"/>
    <property type="molecule type" value="Genomic_DNA"/>
</dbReference>
<dbReference type="SUPFAM" id="SSF50998">
    <property type="entry name" value="Quinoprotein alcohol dehydrogenase-like"/>
    <property type="match status" value="1"/>
</dbReference>
<dbReference type="GO" id="GO:0005634">
    <property type="term" value="C:nucleus"/>
    <property type="evidence" value="ECO:0007669"/>
    <property type="project" value="UniProtKB-SubCell"/>
</dbReference>
<dbReference type="GeneID" id="27358525"/>
<evidence type="ECO:0000256" key="3">
    <source>
        <dbReference type="ARBA" id="ARBA00014577"/>
    </source>
</evidence>
<evidence type="ECO:0000256" key="1">
    <source>
        <dbReference type="ARBA" id="ARBA00004123"/>
    </source>
</evidence>
<evidence type="ECO:0000313" key="10">
    <source>
        <dbReference type="EMBL" id="KIW42957.1"/>
    </source>
</evidence>
<dbReference type="InterPro" id="IPR018846">
    <property type="entry name" value="Beta-prop_RSE1/DDB1/CPSF1_1st"/>
</dbReference>
<feature type="region of interest" description="Disordered" evidence="6">
    <location>
        <begin position="1000"/>
        <end position="1029"/>
    </location>
</feature>
<feature type="compositionally biased region" description="Low complexity" evidence="6">
    <location>
        <begin position="1000"/>
        <end position="1009"/>
    </location>
</feature>
<dbReference type="Gene3D" id="1.10.150.910">
    <property type="match status" value="1"/>
</dbReference>
<feature type="compositionally biased region" description="Basic and acidic residues" evidence="6">
    <location>
        <begin position="1054"/>
        <end position="1065"/>
    </location>
</feature>
<evidence type="ECO:0000259" key="8">
    <source>
        <dbReference type="Pfam" id="PF10433"/>
    </source>
</evidence>
<keyword evidence="4" id="KW-0507">mRNA processing</keyword>
<name>A0A0D2BZU6_9EURO</name>
<comment type="similarity">
    <text evidence="2">Belongs to the DDB1 family.</text>
</comment>
<feature type="domain" description="RSE1/DDB1/CPSF1 second beta-propeller" evidence="9">
    <location>
        <begin position="418"/>
        <end position="736"/>
    </location>
</feature>
<keyword evidence="11" id="KW-1185">Reference proteome</keyword>
<evidence type="ECO:0000256" key="6">
    <source>
        <dbReference type="SAM" id="MobiDB-lite"/>
    </source>
</evidence>
<evidence type="ECO:0000313" key="11">
    <source>
        <dbReference type="Proteomes" id="UP000053342"/>
    </source>
</evidence>
<dbReference type="InterPro" id="IPR015943">
    <property type="entry name" value="WD40/YVTN_repeat-like_dom_sf"/>
</dbReference>
<dbReference type="Pfam" id="PF23726">
    <property type="entry name" value="Beta-prop_RSE1_2nd"/>
    <property type="match status" value="1"/>
</dbReference>
<dbReference type="GO" id="GO:0006397">
    <property type="term" value="P:mRNA processing"/>
    <property type="evidence" value="ECO:0007669"/>
    <property type="project" value="UniProtKB-KW"/>
</dbReference>
<dbReference type="InterPro" id="IPR050358">
    <property type="entry name" value="RSE1/DDB1/CFT1"/>
</dbReference>
<dbReference type="RefSeq" id="XP_016263173.1">
    <property type="nucleotide sequence ID" value="XM_016407569.1"/>
</dbReference>
<keyword evidence="5" id="KW-0539">Nucleus</keyword>